<evidence type="ECO:0000259" key="2">
    <source>
        <dbReference type="Pfam" id="PF02754"/>
    </source>
</evidence>
<dbReference type="InterPro" id="IPR004017">
    <property type="entry name" value="Cys_rich_dom"/>
</dbReference>
<protein>
    <submittedName>
        <fullName evidence="5">L-lactate dehydrogenase complex protein LldE</fullName>
    </submittedName>
</protein>
<dbReference type="PANTHER" id="PTHR30296">
    <property type="entry name" value="UNCHARACTERIZED PROTEIN YKGE"/>
    <property type="match status" value="1"/>
</dbReference>
<dbReference type="EMBL" id="CAADEZ010000417">
    <property type="protein sequence ID" value="VFJ66521.1"/>
    <property type="molecule type" value="Genomic_DNA"/>
</dbReference>
<dbReference type="AlphaFoldDB" id="A0A450WGL2"/>
<dbReference type="GO" id="GO:0005829">
    <property type="term" value="C:cytosol"/>
    <property type="evidence" value="ECO:0007669"/>
    <property type="project" value="TreeGrafter"/>
</dbReference>
<dbReference type="EMBL" id="CAADFL010000403">
    <property type="protein sequence ID" value="VFK16091.1"/>
    <property type="molecule type" value="Genomic_DNA"/>
</dbReference>
<feature type="region of interest" description="Disordered" evidence="1">
    <location>
        <begin position="1"/>
        <end position="26"/>
    </location>
</feature>
<evidence type="ECO:0000313" key="5">
    <source>
        <dbReference type="EMBL" id="VFK16091.1"/>
    </source>
</evidence>
<feature type="domain" description="Cysteine-rich" evidence="2">
    <location>
        <begin position="161"/>
        <end position="245"/>
    </location>
</feature>
<dbReference type="PANTHER" id="PTHR30296:SF0">
    <property type="entry name" value="LACTATE UTILIZATION PROTEIN A"/>
    <property type="match status" value="1"/>
</dbReference>
<dbReference type="Pfam" id="PF02754">
    <property type="entry name" value="CCG"/>
    <property type="match status" value="2"/>
</dbReference>
<organism evidence="5">
    <name type="scientific">Candidatus Kentrum sp. FM</name>
    <dbReference type="NCBI Taxonomy" id="2126340"/>
    <lineage>
        <taxon>Bacteria</taxon>
        <taxon>Pseudomonadati</taxon>
        <taxon>Pseudomonadota</taxon>
        <taxon>Gammaproteobacteria</taxon>
        <taxon>Candidatus Kentrum</taxon>
    </lineage>
</organism>
<sequence>MSDNTACVQKMPPTKPHSNARRSDSNASAPRVGFLITCLVDFFRPSVGFASIKLLSNAGCRVEVPEGQTCCGQIAYNNGDIVNARALARQAITRFAGFDYIVAPSGSCTNMLKRHYPDLLADDPEWAPRARDLSERCFELTGFLVDRCAIRQVESSYPGLVTYHDSCVGLRELGVREQPRILLRSVTALEIREMASSNVCCGFGGTFCLKYPEISTRMVSDKVSNIHDSGADTLLGGDLGCLLNIAGRLERLESPCKVYHVAEVLAGIDHSPMGNSSTLGHMQKSDRAS</sequence>
<name>A0A450WGL2_9GAMM</name>
<evidence type="ECO:0000313" key="3">
    <source>
        <dbReference type="EMBL" id="VFJ66521.1"/>
    </source>
</evidence>
<evidence type="ECO:0000313" key="4">
    <source>
        <dbReference type="EMBL" id="VFJ70485.1"/>
    </source>
</evidence>
<feature type="domain" description="Cysteine-rich" evidence="2">
    <location>
        <begin position="32"/>
        <end position="113"/>
    </location>
</feature>
<evidence type="ECO:0000256" key="1">
    <source>
        <dbReference type="SAM" id="MobiDB-lite"/>
    </source>
</evidence>
<dbReference type="EMBL" id="CAADFA010000562">
    <property type="protein sequence ID" value="VFJ70485.1"/>
    <property type="molecule type" value="Genomic_DNA"/>
</dbReference>
<reference evidence="5" key="1">
    <citation type="submission" date="2019-02" db="EMBL/GenBank/DDBJ databases">
        <authorList>
            <person name="Gruber-Vodicka R. H."/>
            <person name="Seah K. B. B."/>
        </authorList>
    </citation>
    <scope>NUCLEOTIDE SEQUENCE</scope>
    <source>
        <strain evidence="3">BECK_BZ163</strain>
        <strain evidence="5">BECK_BZ164</strain>
        <strain evidence="4">BECK_BZ165</strain>
    </source>
</reference>
<dbReference type="GO" id="GO:0016491">
    <property type="term" value="F:oxidoreductase activity"/>
    <property type="evidence" value="ECO:0007669"/>
    <property type="project" value="UniProtKB-ARBA"/>
</dbReference>
<proteinExistence type="predicted"/>
<accession>A0A450WGL2</accession>
<gene>
    <name evidence="3" type="ORF">BECKFM1743A_GA0114220_104172</name>
    <name evidence="5" type="ORF">BECKFM1743B_GA0114221_104032</name>
    <name evidence="4" type="ORF">BECKFM1743C_GA0114222_105621</name>
</gene>